<dbReference type="EMBL" id="GBRH01195976">
    <property type="protein sequence ID" value="JAE01920.1"/>
    <property type="molecule type" value="Transcribed_RNA"/>
</dbReference>
<sequence>MGQPNRIPASDLLIRGHRFVTVSPLVDLLILHSTPSVCYIVSARLFSNHFNIVFI</sequence>
<evidence type="ECO:0000313" key="1">
    <source>
        <dbReference type="EMBL" id="JAE01920.1"/>
    </source>
</evidence>
<organism evidence="1">
    <name type="scientific">Arundo donax</name>
    <name type="common">Giant reed</name>
    <name type="synonym">Donax arundinaceus</name>
    <dbReference type="NCBI Taxonomy" id="35708"/>
    <lineage>
        <taxon>Eukaryota</taxon>
        <taxon>Viridiplantae</taxon>
        <taxon>Streptophyta</taxon>
        <taxon>Embryophyta</taxon>
        <taxon>Tracheophyta</taxon>
        <taxon>Spermatophyta</taxon>
        <taxon>Magnoliopsida</taxon>
        <taxon>Liliopsida</taxon>
        <taxon>Poales</taxon>
        <taxon>Poaceae</taxon>
        <taxon>PACMAD clade</taxon>
        <taxon>Arundinoideae</taxon>
        <taxon>Arundineae</taxon>
        <taxon>Arundo</taxon>
    </lineage>
</organism>
<dbReference type="AlphaFoldDB" id="A0A0A9EMD8"/>
<proteinExistence type="predicted"/>
<reference evidence="1" key="1">
    <citation type="submission" date="2014-09" db="EMBL/GenBank/DDBJ databases">
        <authorList>
            <person name="Magalhaes I.L.F."/>
            <person name="Oliveira U."/>
            <person name="Santos F.R."/>
            <person name="Vidigal T.H.D.A."/>
            <person name="Brescovit A.D."/>
            <person name="Santos A.J."/>
        </authorList>
    </citation>
    <scope>NUCLEOTIDE SEQUENCE</scope>
    <source>
        <tissue evidence="1">Shoot tissue taken approximately 20 cm above the soil surface</tissue>
    </source>
</reference>
<protein>
    <submittedName>
        <fullName evidence="1">Uncharacterized protein</fullName>
    </submittedName>
</protein>
<name>A0A0A9EMD8_ARUDO</name>
<accession>A0A0A9EMD8</accession>
<reference evidence="1" key="2">
    <citation type="journal article" date="2015" name="Data Brief">
        <title>Shoot transcriptome of the giant reed, Arundo donax.</title>
        <authorList>
            <person name="Barrero R.A."/>
            <person name="Guerrero F.D."/>
            <person name="Moolhuijzen P."/>
            <person name="Goolsby J.A."/>
            <person name="Tidwell J."/>
            <person name="Bellgard S.E."/>
            <person name="Bellgard M.I."/>
        </authorList>
    </citation>
    <scope>NUCLEOTIDE SEQUENCE</scope>
    <source>
        <tissue evidence="1">Shoot tissue taken approximately 20 cm above the soil surface</tissue>
    </source>
</reference>